<dbReference type="PANTHER" id="PTHR31793">
    <property type="entry name" value="4-HYDROXYBENZOYL-COA THIOESTERASE FAMILY MEMBER"/>
    <property type="match status" value="1"/>
</dbReference>
<evidence type="ECO:0000313" key="4">
    <source>
        <dbReference type="Proteomes" id="UP000324104"/>
    </source>
</evidence>
<comment type="similarity">
    <text evidence="1">Belongs to the 4-hydroxybenzoyl-CoA thioesterase family.</text>
</comment>
<dbReference type="RefSeq" id="WP_149081907.1">
    <property type="nucleotide sequence ID" value="NZ_VTAW01000016.1"/>
</dbReference>
<dbReference type="AlphaFoldDB" id="A0A5D5AIG6"/>
<evidence type="ECO:0000256" key="1">
    <source>
        <dbReference type="ARBA" id="ARBA00005953"/>
    </source>
</evidence>
<accession>A0A5D5AIG6</accession>
<keyword evidence="4" id="KW-1185">Reference proteome</keyword>
<proteinExistence type="inferred from homology"/>
<dbReference type="Gene3D" id="3.10.129.10">
    <property type="entry name" value="Hotdog Thioesterase"/>
    <property type="match status" value="1"/>
</dbReference>
<dbReference type="InterPro" id="IPR029069">
    <property type="entry name" value="HotDog_dom_sf"/>
</dbReference>
<dbReference type="SUPFAM" id="SSF54637">
    <property type="entry name" value="Thioesterase/thiol ester dehydrase-isomerase"/>
    <property type="match status" value="1"/>
</dbReference>
<name>A0A5D5AIG6_9EURY</name>
<evidence type="ECO:0000313" key="3">
    <source>
        <dbReference type="EMBL" id="TYT61579.1"/>
    </source>
</evidence>
<dbReference type="InterPro" id="IPR050563">
    <property type="entry name" value="4-hydroxybenzoyl-CoA_TE"/>
</dbReference>
<protein>
    <submittedName>
        <fullName evidence="3">Acyl-CoA thioesterase</fullName>
    </submittedName>
</protein>
<sequence length="131" mass="14645">MNEFEYEVDLEVRLRDIDFMGHVNNAVYATYLEQARDRYFTDVLEVSLADVGTVLANLEIDYAQPIEADESVTVALGVRELGDASIPIEYEIRADGTVAATARTVQVVVDAETGESQSVPSTWRSRIESRR</sequence>
<gene>
    <name evidence="3" type="ORF">FYC77_12890</name>
</gene>
<reference evidence="3 4" key="1">
    <citation type="submission" date="2019-08" db="EMBL/GenBank/DDBJ databases">
        <title>Archaea genome.</title>
        <authorList>
            <person name="Kajale S."/>
            <person name="Shouche Y."/>
            <person name="Deshpande N."/>
            <person name="Sharma A."/>
        </authorList>
    </citation>
    <scope>NUCLEOTIDE SEQUENCE [LARGE SCALE GENOMIC DNA]</scope>
    <source>
        <strain evidence="3 4">ESP3B_9</strain>
    </source>
</reference>
<evidence type="ECO:0000256" key="2">
    <source>
        <dbReference type="ARBA" id="ARBA00022801"/>
    </source>
</evidence>
<dbReference type="Pfam" id="PF13279">
    <property type="entry name" value="4HBT_2"/>
    <property type="match status" value="1"/>
</dbReference>
<dbReference type="GO" id="GO:0047617">
    <property type="term" value="F:fatty acyl-CoA hydrolase activity"/>
    <property type="evidence" value="ECO:0007669"/>
    <property type="project" value="TreeGrafter"/>
</dbReference>
<dbReference type="Proteomes" id="UP000324104">
    <property type="component" value="Unassembled WGS sequence"/>
</dbReference>
<organism evidence="3 4">
    <name type="scientific">Natrialba swarupiae</name>
    <dbReference type="NCBI Taxonomy" id="2448032"/>
    <lineage>
        <taxon>Archaea</taxon>
        <taxon>Methanobacteriati</taxon>
        <taxon>Methanobacteriota</taxon>
        <taxon>Stenosarchaea group</taxon>
        <taxon>Halobacteria</taxon>
        <taxon>Halobacteriales</taxon>
        <taxon>Natrialbaceae</taxon>
        <taxon>Natrialba</taxon>
    </lineage>
</organism>
<dbReference type="PANTHER" id="PTHR31793:SF27">
    <property type="entry name" value="NOVEL THIOESTERASE SUPERFAMILY DOMAIN AND SAPOSIN A-TYPE DOMAIN CONTAINING PROTEIN (0610012H03RIK)"/>
    <property type="match status" value="1"/>
</dbReference>
<comment type="caution">
    <text evidence="3">The sequence shown here is derived from an EMBL/GenBank/DDBJ whole genome shotgun (WGS) entry which is preliminary data.</text>
</comment>
<dbReference type="EMBL" id="VTAW01000016">
    <property type="protein sequence ID" value="TYT61579.1"/>
    <property type="molecule type" value="Genomic_DNA"/>
</dbReference>
<dbReference type="CDD" id="cd00586">
    <property type="entry name" value="4HBT"/>
    <property type="match status" value="1"/>
</dbReference>
<keyword evidence="2" id="KW-0378">Hydrolase</keyword>